<evidence type="ECO:0000313" key="2">
    <source>
        <dbReference type="Proteomes" id="UP000185568"/>
    </source>
</evidence>
<reference evidence="1 2" key="1">
    <citation type="submission" date="2016-12" db="EMBL/GenBank/DDBJ databases">
        <title>Domibacillus antri genome sequencing.</title>
        <authorList>
            <person name="Verma A."/>
            <person name="Krishnamurthi S."/>
        </authorList>
    </citation>
    <scope>NUCLEOTIDE SEQUENCE [LARGE SCALE GENOMIC DNA]</scope>
    <source>
        <strain evidence="1 2">XD80</strain>
    </source>
</reference>
<gene>
    <name evidence="1" type="ORF">BTO30_02950</name>
</gene>
<evidence type="ECO:0000313" key="1">
    <source>
        <dbReference type="EMBL" id="OLN23711.1"/>
    </source>
</evidence>
<protein>
    <submittedName>
        <fullName evidence="1">Uncharacterized protein</fullName>
    </submittedName>
</protein>
<dbReference type="EMBL" id="MSDU01000005">
    <property type="protein sequence ID" value="OLN23711.1"/>
    <property type="molecule type" value="Genomic_DNA"/>
</dbReference>
<sequence length="398" mass="46382">MENVKVIDAVMGAGKTTFMLDYINEASPEKKFIYITPFLDEVERVKKSVTNRTFFSPTNAVEGGRKLTSLKRLVEDGANIAATHALFEMADDELIDLLMASDYVLVLDEVMDVITRASVSQADMRLLIDKSFIRIENNRVEWVASELEYDSGRFDDIRLLARAGTLFYHRDSFLVWAFPSQVFRAFSEVYVMTYLFPAQIQKYYFELFQVPYELKSIKAGQLIEHDTKADNRPELRQLIDLYDGDHNRHGEGRTAFARGWLSRRDPEDFEVMKRSMYSYVRRIAKAKSTDVMWTTLKDYRYELAGRGYSKGFVAVNARATNQYADRNTLIYAYNRFMNPEERGFFQDNGVTVNEDLLAVSDLLQWVWRSCIRNGESIKLYIPSSRMRRLLNEWSNYEL</sequence>
<dbReference type="RefSeq" id="WP_075397232.1">
    <property type="nucleotide sequence ID" value="NZ_MSDU01000005.1"/>
</dbReference>
<comment type="caution">
    <text evidence="1">The sequence shown here is derived from an EMBL/GenBank/DDBJ whole genome shotgun (WGS) entry which is preliminary data.</text>
</comment>
<dbReference type="AlphaFoldDB" id="A0A1Q8Q8T1"/>
<name>A0A1Q8Q8T1_9BACI</name>
<accession>A0A1Q8Q8T1</accession>
<keyword evidence="2" id="KW-1185">Reference proteome</keyword>
<dbReference type="OrthoDB" id="1898893at2"/>
<organism evidence="1 2">
    <name type="scientific">Domibacillus antri</name>
    <dbReference type="NCBI Taxonomy" id="1714264"/>
    <lineage>
        <taxon>Bacteria</taxon>
        <taxon>Bacillati</taxon>
        <taxon>Bacillota</taxon>
        <taxon>Bacilli</taxon>
        <taxon>Bacillales</taxon>
        <taxon>Bacillaceae</taxon>
        <taxon>Domibacillus</taxon>
    </lineage>
</organism>
<proteinExistence type="predicted"/>
<dbReference type="STRING" id="1714264.BTO30_02950"/>
<dbReference type="Proteomes" id="UP000185568">
    <property type="component" value="Unassembled WGS sequence"/>
</dbReference>